<keyword evidence="1" id="KW-0812">Transmembrane</keyword>
<protein>
    <submittedName>
        <fullName evidence="3">DUF4350 domain-containing protein</fullName>
    </submittedName>
</protein>
<reference evidence="3 4" key="1">
    <citation type="submission" date="2018-06" db="EMBL/GenBank/DDBJ databases">
        <title>Phytoactinopolyspora halophila sp. nov., a novel halophilic actinomycete isolated from a saline soil in China.</title>
        <authorList>
            <person name="Tang S.-K."/>
        </authorList>
    </citation>
    <scope>NUCLEOTIDE SEQUENCE [LARGE SCALE GENOMIC DNA]</scope>
    <source>
        <strain evidence="3 4">YIM 96934</strain>
    </source>
</reference>
<dbReference type="Proteomes" id="UP000250462">
    <property type="component" value="Unassembled WGS sequence"/>
</dbReference>
<feature type="transmembrane region" description="Helical" evidence="1">
    <location>
        <begin position="21"/>
        <end position="41"/>
    </location>
</feature>
<evidence type="ECO:0000256" key="1">
    <source>
        <dbReference type="SAM" id="Phobius"/>
    </source>
</evidence>
<sequence>MTAGDVSTVRTPTARQHWRRWRFPFLVTAALVIFAVVITLLQDQTSRGYLDPEGVNVSGARALARLLEDQGLTITPVRTTADAVSATSSDETIVITEPDMLLPEQIDDVLGTGADIVLVTASNVEDFGPDLEHAGSSPEQVLAPRCELPAARSAGDALTGGETYHGPDDATACYPTDDGASLLVGSSHTGSRLVALGSSAPLTNRYLDENGNAALALNLLGQTGELTWYRPTPEGAPDEARDLADLMPGWVVPAAWQLAIAVGVAAWWRARRLGRVVTEPLPVVVRAAETTEGRARLYARGGSRGHAASILRNATARRLRSRLSVPLTAPAEALIEAVSARTEREPETVTTLLAGPEPTDDAGLVRLANALDELEQEVITS</sequence>
<dbReference type="InterPro" id="IPR025646">
    <property type="entry name" value="DUF4350"/>
</dbReference>
<comment type="caution">
    <text evidence="3">The sequence shown here is derived from an EMBL/GenBank/DDBJ whole genome shotgun (WGS) entry which is preliminary data.</text>
</comment>
<evidence type="ECO:0000259" key="2">
    <source>
        <dbReference type="Pfam" id="PF14258"/>
    </source>
</evidence>
<feature type="domain" description="DUF4350" evidence="2">
    <location>
        <begin position="58"/>
        <end position="220"/>
    </location>
</feature>
<keyword evidence="1" id="KW-0472">Membrane</keyword>
<keyword evidence="1" id="KW-1133">Transmembrane helix</keyword>
<dbReference type="OrthoDB" id="5241668at2"/>
<dbReference type="AlphaFoldDB" id="A0A329R2A6"/>
<accession>A0A329R2A6</accession>
<dbReference type="Pfam" id="PF14258">
    <property type="entry name" value="DUF4350"/>
    <property type="match status" value="1"/>
</dbReference>
<evidence type="ECO:0000313" key="3">
    <source>
        <dbReference type="EMBL" id="RAW18707.1"/>
    </source>
</evidence>
<keyword evidence="4" id="KW-1185">Reference proteome</keyword>
<dbReference type="EMBL" id="QMIG01000001">
    <property type="protein sequence ID" value="RAW18707.1"/>
    <property type="molecule type" value="Genomic_DNA"/>
</dbReference>
<dbReference type="RefSeq" id="WP_112256389.1">
    <property type="nucleotide sequence ID" value="NZ_QMIG01000001.1"/>
</dbReference>
<proteinExistence type="predicted"/>
<evidence type="ECO:0000313" key="4">
    <source>
        <dbReference type="Proteomes" id="UP000250462"/>
    </source>
</evidence>
<gene>
    <name evidence="3" type="ORF">DPM12_01125</name>
</gene>
<organism evidence="3 4">
    <name type="scientific">Phytoactinopolyspora halophila</name>
    <dbReference type="NCBI Taxonomy" id="1981511"/>
    <lineage>
        <taxon>Bacteria</taxon>
        <taxon>Bacillati</taxon>
        <taxon>Actinomycetota</taxon>
        <taxon>Actinomycetes</taxon>
        <taxon>Jiangellales</taxon>
        <taxon>Jiangellaceae</taxon>
        <taxon>Phytoactinopolyspora</taxon>
    </lineage>
</organism>
<name>A0A329R2A6_9ACTN</name>